<comment type="caution">
    <text evidence="2">The sequence shown here is derived from an EMBL/GenBank/DDBJ whole genome shotgun (WGS) entry which is preliminary data.</text>
</comment>
<dbReference type="EMBL" id="JYFN01000063">
    <property type="protein sequence ID" value="KJE20338.1"/>
    <property type="molecule type" value="Genomic_DNA"/>
</dbReference>
<keyword evidence="1" id="KW-0812">Transmembrane</keyword>
<evidence type="ECO:0000313" key="3">
    <source>
        <dbReference type="Proteomes" id="UP000032545"/>
    </source>
</evidence>
<keyword evidence="3" id="KW-1185">Reference proteome</keyword>
<feature type="transmembrane region" description="Helical" evidence="1">
    <location>
        <begin position="58"/>
        <end position="80"/>
    </location>
</feature>
<keyword evidence="1" id="KW-1133">Transmembrane helix</keyword>
<reference evidence="3" key="1">
    <citation type="submission" date="2015-02" db="EMBL/GenBank/DDBJ databases">
        <title>Draft Genome of Frankia sp. CpI1-S.</title>
        <authorList>
            <person name="Oshone R.T."/>
            <person name="Ngom M."/>
            <person name="Ghodhbane-Gtari F."/>
            <person name="Gtari M."/>
            <person name="Morris K."/>
            <person name="Thomas K."/>
            <person name="Sen A."/>
            <person name="Tisa L.S."/>
        </authorList>
    </citation>
    <scope>NUCLEOTIDE SEQUENCE [LARGE SCALE GENOMIC DNA]</scope>
    <source>
        <strain evidence="3">CpI1-S</strain>
    </source>
</reference>
<dbReference type="PATRIC" id="fig|1502723.3.peg.5809"/>
<feature type="transmembrane region" description="Helical" evidence="1">
    <location>
        <begin position="92"/>
        <end position="111"/>
    </location>
</feature>
<proteinExistence type="predicted"/>
<evidence type="ECO:0000256" key="1">
    <source>
        <dbReference type="SAM" id="Phobius"/>
    </source>
</evidence>
<evidence type="ECO:0000313" key="2">
    <source>
        <dbReference type="EMBL" id="KJE20338.1"/>
    </source>
</evidence>
<dbReference type="OrthoDB" id="4381840at2"/>
<dbReference type="AlphaFoldDB" id="A0A0D8B7U1"/>
<keyword evidence="1" id="KW-0472">Membrane</keyword>
<sequence length="210" mass="22357">MAAVVIGGVGVDAARHVRTGAQWPLAALPLLFAGHTLVEAFVWWGLRGDVSGRVQTVATVLYLIFAFLVLPVYVPVTVLVLEHVPRHRPIEIITLVAGVICAAGLAVALISKPFTARPEGHHIVYHVHLHAGPVIIALYLVSTCGALIVSGRRFLRWFGVFNLAAVALLAWVATEAVTSLWCAWAAVTSMAVAAYLRSAGPADVDYAPQS</sequence>
<reference evidence="2 3" key="2">
    <citation type="journal article" date="2016" name="Genome Announc.">
        <title>Permanent Draft Genome Sequences for Two Variants of Frankia sp. Strain CpI1, the First Frankia Strain Isolated from Root Nodules of Comptonia peregrina.</title>
        <authorList>
            <person name="Oshone R."/>
            <person name="Hurst S.G.IV."/>
            <person name="Abebe-Akele F."/>
            <person name="Simpson S."/>
            <person name="Morris K."/>
            <person name="Thomas W.K."/>
            <person name="Tisa L.S."/>
        </authorList>
    </citation>
    <scope>NUCLEOTIDE SEQUENCE [LARGE SCALE GENOMIC DNA]</scope>
    <source>
        <strain evidence="3">CpI1-S</strain>
    </source>
</reference>
<dbReference type="InterPro" id="IPR046737">
    <property type="entry name" value="DUF6629"/>
</dbReference>
<feature type="transmembrane region" description="Helical" evidence="1">
    <location>
        <begin position="123"/>
        <end position="142"/>
    </location>
</feature>
<accession>A0A0D8B7U1</accession>
<dbReference type="Pfam" id="PF20334">
    <property type="entry name" value="DUF6629"/>
    <property type="match status" value="1"/>
</dbReference>
<organism evidence="2 3">
    <name type="scientific">Frankia torreyi</name>
    <dbReference type="NCBI Taxonomy" id="1856"/>
    <lineage>
        <taxon>Bacteria</taxon>
        <taxon>Bacillati</taxon>
        <taxon>Actinomycetota</taxon>
        <taxon>Actinomycetes</taxon>
        <taxon>Frankiales</taxon>
        <taxon>Frankiaceae</taxon>
        <taxon>Frankia</taxon>
    </lineage>
</organism>
<protein>
    <submittedName>
        <fullName evidence="2">Uncharacterized protein</fullName>
    </submittedName>
</protein>
<dbReference type="Proteomes" id="UP000032545">
    <property type="component" value="Unassembled WGS sequence"/>
</dbReference>
<name>A0A0D8B7U1_9ACTN</name>
<feature type="transmembrane region" description="Helical" evidence="1">
    <location>
        <begin position="154"/>
        <end position="172"/>
    </location>
</feature>
<feature type="transmembrane region" description="Helical" evidence="1">
    <location>
        <begin position="25"/>
        <end position="46"/>
    </location>
</feature>
<gene>
    <name evidence="2" type="ORF">FF36_05396</name>
</gene>